<reference evidence="2 3" key="1">
    <citation type="submission" date="2019-07" db="EMBL/GenBank/DDBJ databases">
        <authorList>
            <person name="Huq M.A."/>
        </authorList>
    </citation>
    <scope>NUCLEOTIDE SEQUENCE [LARGE SCALE GENOMIC DNA]</scope>
    <source>
        <strain evidence="2 3">MAH-3</strain>
    </source>
</reference>
<dbReference type="RefSeq" id="WP_144333067.1">
    <property type="nucleotide sequence ID" value="NZ_VLPL01000004.1"/>
</dbReference>
<organism evidence="2 3">
    <name type="scientific">Fluviicola chungangensis</name>
    <dbReference type="NCBI Taxonomy" id="2597671"/>
    <lineage>
        <taxon>Bacteria</taxon>
        <taxon>Pseudomonadati</taxon>
        <taxon>Bacteroidota</taxon>
        <taxon>Flavobacteriia</taxon>
        <taxon>Flavobacteriales</taxon>
        <taxon>Crocinitomicaceae</taxon>
        <taxon>Fluviicola</taxon>
    </lineage>
</organism>
<evidence type="ECO:0000313" key="3">
    <source>
        <dbReference type="Proteomes" id="UP000316008"/>
    </source>
</evidence>
<dbReference type="AlphaFoldDB" id="A0A556MYG7"/>
<accession>A0A556MYG7</accession>
<keyword evidence="3" id="KW-1185">Reference proteome</keyword>
<sequence>MKKKLFLLIIIAVSGITQLTAQVKIGDNPNTINANSMLELESTNKGFLPPRVQLNSLTATAPMTATVAEGTLVYSDGGTLPDGYYYWNSSRWVMIRVARDNYVLVKSAADLPAPVAGVITLVAGTEYEINGTISLASSINLNGCTVKGDDSGNDKLIYTGTGSLFTGDKTGNIRYLTLNAASGSVFGINALGATVNLLVQNCFFLGSSSVGTISGVGGTVFFSTVAYFSNTNGITFQNDNNVVLNNTLWDASNSNTYERFIGTFNVIQLLGGDRLTTSANSAKALDISGITGITVGSAKVIMFVGTGTYVVGTFSNAWEVEASGLNTQKDEVAGGNIYITTPVATTFSASNTPVKVLGTTTSAGLFRVTNPANNRLTYNGSKTRAFFVSGALSITQPNSNRFFSFYIAKNGVIIPESRQDIKVVNSTDQVSLPLSCRVTLAPGDYIEVWVANQTATTDITVQTLNLSIQ</sequence>
<evidence type="ECO:0000313" key="2">
    <source>
        <dbReference type="EMBL" id="TSJ44945.1"/>
    </source>
</evidence>
<feature type="chain" id="PRO_5021917242" evidence="1">
    <location>
        <begin position="22"/>
        <end position="469"/>
    </location>
</feature>
<proteinExistence type="predicted"/>
<dbReference type="OrthoDB" id="581140at2"/>
<comment type="caution">
    <text evidence="2">The sequence shown here is derived from an EMBL/GenBank/DDBJ whole genome shotgun (WGS) entry which is preliminary data.</text>
</comment>
<name>A0A556MYG7_9FLAO</name>
<feature type="signal peptide" evidence="1">
    <location>
        <begin position="1"/>
        <end position="21"/>
    </location>
</feature>
<protein>
    <submittedName>
        <fullName evidence="2">Uncharacterized protein</fullName>
    </submittedName>
</protein>
<dbReference type="Proteomes" id="UP000316008">
    <property type="component" value="Unassembled WGS sequence"/>
</dbReference>
<evidence type="ECO:0000256" key="1">
    <source>
        <dbReference type="SAM" id="SignalP"/>
    </source>
</evidence>
<gene>
    <name evidence="2" type="ORF">FO442_10135</name>
</gene>
<dbReference type="EMBL" id="VLPL01000004">
    <property type="protein sequence ID" value="TSJ44945.1"/>
    <property type="molecule type" value="Genomic_DNA"/>
</dbReference>
<keyword evidence="1" id="KW-0732">Signal</keyword>